<organism evidence="1 2">
    <name type="scientific">Ensifer adhaerens</name>
    <name type="common">Sinorhizobium morelense</name>
    <dbReference type="NCBI Taxonomy" id="106592"/>
    <lineage>
        <taxon>Bacteria</taxon>
        <taxon>Pseudomonadati</taxon>
        <taxon>Pseudomonadota</taxon>
        <taxon>Alphaproteobacteria</taxon>
        <taxon>Hyphomicrobiales</taxon>
        <taxon>Rhizobiaceae</taxon>
        <taxon>Sinorhizobium/Ensifer group</taxon>
        <taxon>Ensifer</taxon>
    </lineage>
</organism>
<sequence>MRQAASWAGFRAGQAFMNKDRSMRPSSRRAFANWLGFGDAARSDVRTANANVTVKEFRAAFPIGSTQRVIIVDEQGKYAGLIIVPDLHSDPERRIAELAAIRMLSCSQI</sequence>
<dbReference type="InterPro" id="IPR046342">
    <property type="entry name" value="CBS_dom_sf"/>
</dbReference>
<protein>
    <recommendedName>
        <fullName evidence="3">CBS domain-containing protein</fullName>
    </recommendedName>
</protein>
<evidence type="ECO:0000313" key="2">
    <source>
        <dbReference type="Proteomes" id="UP000037425"/>
    </source>
</evidence>
<accession>A0A0L8BL24</accession>
<gene>
    <name evidence="1" type="ORF">AC244_24545</name>
</gene>
<evidence type="ECO:0000313" key="1">
    <source>
        <dbReference type="EMBL" id="KOF15239.1"/>
    </source>
</evidence>
<dbReference type="Proteomes" id="UP000037425">
    <property type="component" value="Unassembled WGS sequence"/>
</dbReference>
<evidence type="ECO:0008006" key="3">
    <source>
        <dbReference type="Google" id="ProtNLM"/>
    </source>
</evidence>
<dbReference type="EMBL" id="LGAP01000021">
    <property type="protein sequence ID" value="KOF15239.1"/>
    <property type="molecule type" value="Genomic_DNA"/>
</dbReference>
<dbReference type="PATRIC" id="fig|106592.7.peg.3646"/>
<comment type="caution">
    <text evidence="1">The sequence shown here is derived from an EMBL/GenBank/DDBJ whole genome shotgun (WGS) entry which is preliminary data.</text>
</comment>
<dbReference type="AlphaFoldDB" id="A0A0L8BL24"/>
<name>A0A0L8BL24_ENSAD</name>
<proteinExistence type="predicted"/>
<dbReference type="SUPFAM" id="SSF54631">
    <property type="entry name" value="CBS-domain pair"/>
    <property type="match status" value="1"/>
</dbReference>
<reference evidence="2" key="1">
    <citation type="submission" date="2015-07" db="EMBL/GenBank/DDBJ databases">
        <title>Whole genome sequence of an Ensifer adhaerens strain isolated from a cave pool in the Wind Cave National Park.</title>
        <authorList>
            <person name="Eng W.W.H."/>
            <person name="Gan H.M."/>
            <person name="Barton H.A."/>
            <person name="Savka M.A."/>
        </authorList>
    </citation>
    <scope>NUCLEOTIDE SEQUENCE [LARGE SCALE GENOMIC DNA]</scope>
    <source>
        <strain evidence="2">SD006</strain>
    </source>
</reference>